<organism evidence="1">
    <name type="scientific">marine sediment metagenome</name>
    <dbReference type="NCBI Taxonomy" id="412755"/>
    <lineage>
        <taxon>unclassified sequences</taxon>
        <taxon>metagenomes</taxon>
        <taxon>ecological metagenomes</taxon>
    </lineage>
</organism>
<dbReference type="EMBL" id="BARS01050941">
    <property type="protein sequence ID" value="GAG52485.1"/>
    <property type="molecule type" value="Genomic_DNA"/>
</dbReference>
<accession>X0Y9J3</accession>
<dbReference type="AlphaFoldDB" id="X0Y9J3"/>
<protein>
    <submittedName>
        <fullName evidence="1">Uncharacterized protein</fullName>
    </submittedName>
</protein>
<evidence type="ECO:0000313" key="1">
    <source>
        <dbReference type="EMBL" id="GAG52485.1"/>
    </source>
</evidence>
<comment type="caution">
    <text evidence="1">The sequence shown here is derived from an EMBL/GenBank/DDBJ whole genome shotgun (WGS) entry which is preliminary data.</text>
</comment>
<dbReference type="SUPFAM" id="SSF49899">
    <property type="entry name" value="Concanavalin A-like lectins/glucanases"/>
    <property type="match status" value="1"/>
</dbReference>
<feature type="non-terminal residue" evidence="1">
    <location>
        <position position="1"/>
    </location>
</feature>
<reference evidence="1" key="1">
    <citation type="journal article" date="2014" name="Front. Microbiol.">
        <title>High frequency of phylogenetically diverse reductive dehalogenase-homologous genes in deep subseafloor sedimentary metagenomes.</title>
        <authorList>
            <person name="Kawai M."/>
            <person name="Futagami T."/>
            <person name="Toyoda A."/>
            <person name="Takaki Y."/>
            <person name="Nishi S."/>
            <person name="Hori S."/>
            <person name="Arai W."/>
            <person name="Tsubouchi T."/>
            <person name="Morono Y."/>
            <person name="Uchiyama I."/>
            <person name="Ito T."/>
            <person name="Fujiyama A."/>
            <person name="Inagaki F."/>
            <person name="Takami H."/>
        </authorList>
    </citation>
    <scope>NUCLEOTIDE SEQUENCE</scope>
    <source>
        <strain evidence="1">Expedition CK06-06</strain>
    </source>
</reference>
<gene>
    <name evidence="1" type="ORF">S01H1_75962</name>
</gene>
<sequence>TFAGIMIGSAAYIDNKLWIKFENGKTCPVDGEKISDVNGGQGNVMLSTLYLTGGGWDTNDAVGYVCLSNKTANYWHGFSQCSGSIGGANMFIGRNDVIHKFIYVFGMRYQAALTFNLELDINNERLDADADDTLPVWLQIRIDTSHEVTYHYSTDGVTYIPYEHPGGTPYSHKINEIEGYASGLRVGLMAFNDVGAPGDVNAPFEFFEIKWGGDPYAILRRDEDEFTVGDNYEITIP</sequence>
<proteinExistence type="predicted"/>
<dbReference type="InterPro" id="IPR013320">
    <property type="entry name" value="ConA-like_dom_sf"/>
</dbReference>
<dbReference type="Gene3D" id="2.60.120.200">
    <property type="match status" value="1"/>
</dbReference>
<name>X0Y9J3_9ZZZZ</name>
<feature type="non-terminal residue" evidence="1">
    <location>
        <position position="237"/>
    </location>
</feature>